<dbReference type="RefSeq" id="WP_177527446.1">
    <property type="nucleotide sequence ID" value="NZ_CBCSHE010000004.1"/>
</dbReference>
<dbReference type="InterPro" id="IPR051460">
    <property type="entry name" value="HdrC_iron-sulfur_subunit"/>
</dbReference>
<dbReference type="GO" id="GO:0051536">
    <property type="term" value="F:iron-sulfur cluster binding"/>
    <property type="evidence" value="ECO:0007669"/>
    <property type="project" value="UniProtKB-KW"/>
</dbReference>
<evidence type="ECO:0000256" key="1">
    <source>
        <dbReference type="ARBA" id="ARBA00022723"/>
    </source>
</evidence>
<evidence type="ECO:0000259" key="4">
    <source>
        <dbReference type="PROSITE" id="PS51379"/>
    </source>
</evidence>
<keyword evidence="3" id="KW-0411">Iron-sulfur</keyword>
<dbReference type="Proteomes" id="UP000595224">
    <property type="component" value="Chromosome"/>
</dbReference>
<dbReference type="InterPro" id="IPR017900">
    <property type="entry name" value="4Fe4S_Fe_S_CS"/>
</dbReference>
<organism evidence="5 6">
    <name type="scientific">Treponema peruense</name>
    <dbReference type="NCBI Taxonomy" id="2787628"/>
    <lineage>
        <taxon>Bacteria</taxon>
        <taxon>Pseudomonadati</taxon>
        <taxon>Spirochaetota</taxon>
        <taxon>Spirochaetia</taxon>
        <taxon>Spirochaetales</taxon>
        <taxon>Treponemataceae</taxon>
        <taxon>Treponema</taxon>
    </lineage>
</organism>
<keyword evidence="1" id="KW-0479">Metal-binding</keyword>
<feature type="domain" description="4Fe-4S ferredoxin-type" evidence="4">
    <location>
        <begin position="15"/>
        <end position="45"/>
    </location>
</feature>
<dbReference type="Gene3D" id="1.10.1060.10">
    <property type="entry name" value="Alpha-helical ferredoxin"/>
    <property type="match status" value="1"/>
</dbReference>
<dbReference type="EMBL" id="CP064936">
    <property type="protein sequence ID" value="QQA01947.1"/>
    <property type="molecule type" value="Genomic_DNA"/>
</dbReference>
<accession>A0A7T3V5V0</accession>
<protein>
    <submittedName>
        <fullName evidence="5">4Fe-4S dicluster domain-containing protein</fullName>
    </submittedName>
</protein>
<dbReference type="Pfam" id="PF13534">
    <property type="entry name" value="Fer4_17"/>
    <property type="match status" value="1"/>
</dbReference>
<evidence type="ECO:0000313" key="5">
    <source>
        <dbReference type="EMBL" id="QQA01947.1"/>
    </source>
</evidence>
<dbReference type="InterPro" id="IPR009051">
    <property type="entry name" value="Helical_ferredxn"/>
</dbReference>
<dbReference type="AlphaFoldDB" id="A0A7T3V5V0"/>
<keyword evidence="6" id="KW-1185">Reference proteome</keyword>
<dbReference type="InterPro" id="IPR017896">
    <property type="entry name" value="4Fe4S_Fe-S-bd"/>
</dbReference>
<dbReference type="GO" id="GO:0005886">
    <property type="term" value="C:plasma membrane"/>
    <property type="evidence" value="ECO:0007669"/>
    <property type="project" value="TreeGrafter"/>
</dbReference>
<dbReference type="PROSITE" id="PS00198">
    <property type="entry name" value="4FE4S_FER_1"/>
    <property type="match status" value="2"/>
</dbReference>
<dbReference type="GO" id="GO:0046872">
    <property type="term" value="F:metal ion binding"/>
    <property type="evidence" value="ECO:0007669"/>
    <property type="project" value="UniProtKB-KW"/>
</dbReference>
<evidence type="ECO:0000256" key="2">
    <source>
        <dbReference type="ARBA" id="ARBA00023004"/>
    </source>
</evidence>
<name>A0A7T3V5V0_9SPIR</name>
<evidence type="ECO:0000256" key="3">
    <source>
        <dbReference type="ARBA" id="ARBA00023014"/>
    </source>
</evidence>
<sequence>MLDSEIQKYKDLILETSGVNTKKCMVCGKCSGTCPNYDSMEYHPHQFVQMVENGEIESLLKSKSIYTCLTCFACLERCPRQVEPAKLIDAVRTVVERERGPLHLDPVQVPEKLDDDTPQQLLMSAFRKYRK</sequence>
<reference evidence="5 6" key="1">
    <citation type="submission" date="2020-11" db="EMBL/GenBank/DDBJ databases">
        <title>Treponema Peruensis nv. sp., first commensal Treponema isolated from human feces.</title>
        <authorList>
            <person name="Belkhou C."/>
            <person name="Raes J."/>
        </authorList>
    </citation>
    <scope>NUCLEOTIDE SEQUENCE [LARGE SCALE GENOMIC DNA]</scope>
    <source>
        <strain evidence="5 6">RCC2812</strain>
    </source>
</reference>
<dbReference type="PROSITE" id="PS51379">
    <property type="entry name" value="4FE4S_FER_2"/>
    <property type="match status" value="1"/>
</dbReference>
<keyword evidence="2" id="KW-0408">Iron</keyword>
<dbReference type="PANTHER" id="PTHR43255:SF2">
    <property type="entry name" value="HETERODISULFIDE REDUCTASE RELATED PROTEIN"/>
    <property type="match status" value="1"/>
</dbReference>
<proteinExistence type="predicted"/>
<dbReference type="KEGG" id="tper:IWA51_04950"/>
<dbReference type="SUPFAM" id="SSF46548">
    <property type="entry name" value="alpha-helical ferredoxin"/>
    <property type="match status" value="1"/>
</dbReference>
<evidence type="ECO:0000313" key="6">
    <source>
        <dbReference type="Proteomes" id="UP000595224"/>
    </source>
</evidence>
<dbReference type="PANTHER" id="PTHR43255">
    <property type="entry name" value="IRON-SULFUR-BINDING OXIDOREDUCTASE FADF-RELATED-RELATED"/>
    <property type="match status" value="1"/>
</dbReference>
<gene>
    <name evidence="5" type="ORF">IWA51_04950</name>
</gene>